<reference evidence="1 2" key="1">
    <citation type="journal article" date="2015" name="Genom Data">
        <title>Draft genome sequence of a multidrug-resistant Chryseobacterium indologenes isolate from Malaysia.</title>
        <authorList>
            <person name="Yu C.Y."/>
            <person name="Ang G.Y."/>
            <person name="Cheng H.J."/>
            <person name="Cheong Y.M."/>
            <person name="Yin W.F."/>
            <person name="Chan K.G."/>
        </authorList>
    </citation>
    <scope>NUCLEOTIDE SEQUENCE [LARGE SCALE GENOMIC DNA]</scope>
    <source>
        <strain evidence="1 2">CI_885</strain>
    </source>
</reference>
<sequence length="213" mass="25211">MSEEAETSSSIENLNIQTNSFIEIDSTGILMFPLQMGENPRENQKYSYKEMPDNGYWNIIFLNSNTNEYHLLTEKKTLILDYDYKYGTEEGINIAKKTNHIFYVIRNLDFNKDKLLNEKDPAYLFVSDRFGKNFRPISPANYNVNSWKYIQSSNKVIMTVTKDSNNNKLFDDKDEVMAFEIVLDQSEMPKEVFQQDIKNTLKKLYDRDWKRIK</sequence>
<gene>
    <name evidence="1" type="ORF">AOB46_05965</name>
</gene>
<organism evidence="1 2">
    <name type="scientific">Chryseobacterium indologenes</name>
    <name type="common">Flavobacterium indologenes</name>
    <dbReference type="NCBI Taxonomy" id="253"/>
    <lineage>
        <taxon>Bacteria</taxon>
        <taxon>Pseudomonadati</taxon>
        <taxon>Bacteroidota</taxon>
        <taxon>Flavobacteriia</taxon>
        <taxon>Flavobacteriales</taxon>
        <taxon>Weeksellaceae</taxon>
        <taxon>Chryseobacterium group</taxon>
        <taxon>Chryseobacterium</taxon>
    </lineage>
</organism>
<comment type="caution">
    <text evidence="1">The sequence shown here is derived from an EMBL/GenBank/DDBJ whole genome shotgun (WGS) entry which is preliminary data.</text>
</comment>
<protein>
    <submittedName>
        <fullName evidence="1">Uncharacterized protein</fullName>
    </submittedName>
</protein>
<evidence type="ECO:0000313" key="1">
    <source>
        <dbReference type="EMBL" id="KPE52413.1"/>
    </source>
</evidence>
<name>A0A0N0IXN2_CHRID</name>
<dbReference type="OrthoDB" id="795272at2"/>
<evidence type="ECO:0000313" key="2">
    <source>
        <dbReference type="Proteomes" id="UP000037953"/>
    </source>
</evidence>
<proteinExistence type="predicted"/>
<dbReference type="AlphaFoldDB" id="A0A0N0IXN2"/>
<reference evidence="2" key="2">
    <citation type="submission" date="2015-09" db="EMBL/GenBank/DDBJ databases">
        <title>Draft genome sequence of a multidrug-resistant Chryseobacterium indologenes isolate from Malaysia.</title>
        <authorList>
            <person name="Yu C.Y."/>
            <person name="Ang G.Y."/>
            <person name="Chan K.-G."/>
        </authorList>
    </citation>
    <scope>NUCLEOTIDE SEQUENCE [LARGE SCALE GENOMIC DNA]</scope>
    <source>
        <strain evidence="2">CI_885</strain>
    </source>
</reference>
<dbReference type="EMBL" id="LJOD01000002">
    <property type="protein sequence ID" value="KPE52413.1"/>
    <property type="molecule type" value="Genomic_DNA"/>
</dbReference>
<dbReference type="PATRIC" id="fig|253.9.peg.2509"/>
<dbReference type="RefSeq" id="WP_062697265.1">
    <property type="nucleotide sequence ID" value="NZ_LJOD01000002.1"/>
</dbReference>
<dbReference type="Proteomes" id="UP000037953">
    <property type="component" value="Unassembled WGS sequence"/>
</dbReference>
<accession>A0A0N0IXN2</accession>